<comment type="similarity">
    <text evidence="5">Belongs to the EXO5 family.</text>
</comment>
<feature type="compositionally biased region" description="Polar residues" evidence="20">
    <location>
        <begin position="44"/>
        <end position="62"/>
    </location>
</feature>
<keyword evidence="14" id="KW-0408">Iron</keyword>
<keyword evidence="12" id="KW-0269">Exonuclease</keyword>
<dbReference type="PANTHER" id="PTHR14464">
    <property type="entry name" value="EXONUCLEASE V"/>
    <property type="match status" value="1"/>
</dbReference>
<keyword evidence="9" id="KW-0479">Metal-binding</keyword>
<evidence type="ECO:0000313" key="22">
    <source>
        <dbReference type="Proteomes" id="UP000694392"/>
    </source>
</evidence>
<dbReference type="GeneTree" id="ENSGT00390000015205"/>
<comment type="subcellular location">
    <subcellularLocation>
        <location evidence="4">Cytoplasm</location>
        <location evidence="4">Cytosol</location>
    </subcellularLocation>
    <subcellularLocation>
        <location evidence="3">Nucleus</location>
    </subcellularLocation>
</comment>
<dbReference type="GO" id="GO:0005829">
    <property type="term" value="C:cytosol"/>
    <property type="evidence" value="ECO:0007669"/>
    <property type="project" value="UniProtKB-SubCell"/>
</dbReference>
<keyword evidence="17" id="KW-0234">DNA repair</keyword>
<evidence type="ECO:0000256" key="3">
    <source>
        <dbReference type="ARBA" id="ARBA00004123"/>
    </source>
</evidence>
<evidence type="ECO:0000256" key="10">
    <source>
        <dbReference type="ARBA" id="ARBA00022763"/>
    </source>
</evidence>
<keyword evidence="13" id="KW-0460">Magnesium</keyword>
<evidence type="ECO:0000256" key="9">
    <source>
        <dbReference type="ARBA" id="ARBA00022723"/>
    </source>
</evidence>
<dbReference type="GO" id="GO:0045145">
    <property type="term" value="F:single-stranded DNA 5'-3' DNA exonuclease activity"/>
    <property type="evidence" value="ECO:0007669"/>
    <property type="project" value="Ensembl"/>
</dbReference>
<proteinExistence type="inferred from homology"/>
<keyword evidence="18" id="KW-0539">Nucleus</keyword>
<feature type="region of interest" description="Disordered" evidence="20">
    <location>
        <begin position="1"/>
        <end position="72"/>
    </location>
</feature>
<feature type="compositionally biased region" description="Acidic residues" evidence="20">
    <location>
        <begin position="1"/>
        <end position="10"/>
    </location>
</feature>
<evidence type="ECO:0000256" key="15">
    <source>
        <dbReference type="ARBA" id="ARBA00023014"/>
    </source>
</evidence>
<dbReference type="GO" id="GO:0003677">
    <property type="term" value="F:DNA binding"/>
    <property type="evidence" value="ECO:0007669"/>
    <property type="project" value="UniProtKB-KW"/>
</dbReference>
<reference evidence="21" key="2">
    <citation type="submission" date="2025-09" db="UniProtKB">
        <authorList>
            <consortium name="Ensembl"/>
        </authorList>
    </citation>
    <scope>IDENTIFICATION</scope>
</reference>
<evidence type="ECO:0000256" key="7">
    <source>
        <dbReference type="ARBA" id="ARBA00022490"/>
    </source>
</evidence>
<dbReference type="GO" id="GO:0051539">
    <property type="term" value="F:4 iron, 4 sulfur cluster binding"/>
    <property type="evidence" value="ECO:0007669"/>
    <property type="project" value="UniProtKB-KW"/>
</dbReference>
<keyword evidence="10" id="KW-0227">DNA damage</keyword>
<dbReference type="Gene3D" id="3.90.320.10">
    <property type="match status" value="1"/>
</dbReference>
<keyword evidence="16" id="KW-0238">DNA-binding</keyword>
<dbReference type="PANTHER" id="PTHR14464:SF4">
    <property type="entry name" value="EXONUCLEASE V"/>
    <property type="match status" value="1"/>
</dbReference>
<dbReference type="GO" id="GO:0036297">
    <property type="term" value="P:interstrand cross-link repair"/>
    <property type="evidence" value="ECO:0007669"/>
    <property type="project" value="Ensembl"/>
</dbReference>
<dbReference type="Pfam" id="PF09810">
    <property type="entry name" value="Exo5"/>
    <property type="match status" value="2"/>
</dbReference>
<keyword evidence="8" id="KW-0540">Nuclease</keyword>
<keyword evidence="15" id="KW-0411">Iron-sulfur</keyword>
<evidence type="ECO:0000256" key="5">
    <source>
        <dbReference type="ARBA" id="ARBA00009797"/>
    </source>
</evidence>
<comment type="cofactor">
    <cofactor evidence="1">
        <name>Mg(2+)</name>
        <dbReference type="ChEBI" id="CHEBI:18420"/>
    </cofactor>
</comment>
<dbReference type="Ensembl" id="ENSSPUT00000002444.1">
    <property type="protein sequence ID" value="ENSSPUP00000002305.1"/>
    <property type="gene ID" value="ENSSPUG00000001798.1"/>
</dbReference>
<sequence length="378" mass="42661">MAASDSEEDPGAASASGFSDLSDSEFLLLEEPEDSAPQLVDSAKPSSSSELPRVSTGTNMTENGGGLKEKRKRSQTPLEKYFLKYLCVTDISTQSWCEQQMVYGRERPELQPPERVSLLDAGKSIHLARELEVHNLVSVRTTSKEDSWAIKLLNLLSMIPVLQTGHRVREFPVFGEIGGVFLVGIIDELHYTAKGELELNELKTRRRLLMPSKAQIKKDSFQVCLYKYIFDSMVQGQLKPENFTSHIGLRPEQPLGLHIKAHAQKAGFTVASLKELLDLAFLNLTLSDIPNIDRLKIEYIHQESNALLGTEEVPYERDQVSQEVQYYLAYWKGQRDVRGVDIEEAWKCNMCAYSSICEWRQDQVAEGPFQRSGSKKSK</sequence>
<evidence type="ECO:0000313" key="21">
    <source>
        <dbReference type="Ensembl" id="ENSSPUP00000002305.1"/>
    </source>
</evidence>
<accession>A0A8D0G2N4</accession>
<evidence type="ECO:0000256" key="12">
    <source>
        <dbReference type="ARBA" id="ARBA00022839"/>
    </source>
</evidence>
<name>A0A8D0G2N4_SPHPU</name>
<keyword evidence="6" id="KW-0004">4Fe-4S</keyword>
<evidence type="ECO:0000256" key="18">
    <source>
        <dbReference type="ARBA" id="ARBA00023242"/>
    </source>
</evidence>
<organism evidence="21 22">
    <name type="scientific">Sphenodon punctatus</name>
    <name type="common">Tuatara</name>
    <name type="synonym">Hatteria punctata</name>
    <dbReference type="NCBI Taxonomy" id="8508"/>
    <lineage>
        <taxon>Eukaryota</taxon>
        <taxon>Metazoa</taxon>
        <taxon>Chordata</taxon>
        <taxon>Craniata</taxon>
        <taxon>Vertebrata</taxon>
        <taxon>Euteleostomi</taxon>
        <taxon>Lepidosauria</taxon>
        <taxon>Sphenodontia</taxon>
        <taxon>Sphenodontidae</taxon>
        <taxon>Sphenodon</taxon>
    </lineage>
</organism>
<gene>
    <name evidence="21" type="primary">EXO5</name>
</gene>
<dbReference type="InterPro" id="IPR011604">
    <property type="entry name" value="PDDEXK-like_dom_sf"/>
</dbReference>
<evidence type="ECO:0000256" key="11">
    <source>
        <dbReference type="ARBA" id="ARBA00022801"/>
    </source>
</evidence>
<keyword evidence="7" id="KW-0963">Cytoplasm</keyword>
<comment type="cofactor">
    <cofactor evidence="2">
        <name>[4Fe-4S] cluster</name>
        <dbReference type="ChEBI" id="CHEBI:49883"/>
    </cofactor>
</comment>
<evidence type="ECO:0000256" key="2">
    <source>
        <dbReference type="ARBA" id="ARBA00001966"/>
    </source>
</evidence>
<dbReference type="OMA" id="CPDKPLG"/>
<keyword evidence="22" id="KW-1185">Reference proteome</keyword>
<keyword evidence="11" id="KW-0378">Hydrolase</keyword>
<dbReference type="GO" id="GO:0046872">
    <property type="term" value="F:metal ion binding"/>
    <property type="evidence" value="ECO:0007669"/>
    <property type="project" value="UniProtKB-KW"/>
</dbReference>
<evidence type="ECO:0000256" key="6">
    <source>
        <dbReference type="ARBA" id="ARBA00022485"/>
    </source>
</evidence>
<dbReference type="Proteomes" id="UP000694392">
    <property type="component" value="Unplaced"/>
</dbReference>
<reference evidence="21" key="1">
    <citation type="submission" date="2025-08" db="UniProtKB">
        <authorList>
            <consortium name="Ensembl"/>
        </authorList>
    </citation>
    <scope>IDENTIFICATION</scope>
</reference>
<evidence type="ECO:0000256" key="4">
    <source>
        <dbReference type="ARBA" id="ARBA00004514"/>
    </source>
</evidence>
<evidence type="ECO:0000256" key="1">
    <source>
        <dbReference type="ARBA" id="ARBA00001946"/>
    </source>
</evidence>
<feature type="compositionally biased region" description="Low complexity" evidence="20">
    <location>
        <begin position="18"/>
        <end position="27"/>
    </location>
</feature>
<dbReference type="AlphaFoldDB" id="A0A8D0G2N4"/>
<dbReference type="GO" id="GO:0005654">
    <property type="term" value="C:nucleoplasm"/>
    <property type="evidence" value="ECO:0007669"/>
    <property type="project" value="Ensembl"/>
</dbReference>
<dbReference type="InterPro" id="IPR019190">
    <property type="entry name" value="EXOV"/>
</dbReference>
<protein>
    <recommendedName>
        <fullName evidence="19">Exonuclease V</fullName>
    </recommendedName>
</protein>
<evidence type="ECO:0000256" key="19">
    <source>
        <dbReference type="ARBA" id="ARBA00070137"/>
    </source>
</evidence>
<evidence type="ECO:0000256" key="13">
    <source>
        <dbReference type="ARBA" id="ARBA00022842"/>
    </source>
</evidence>
<dbReference type="FunFam" id="3.90.320.10:FF:000004">
    <property type="entry name" value="Probable exonuclease V"/>
    <property type="match status" value="1"/>
</dbReference>
<evidence type="ECO:0000256" key="16">
    <source>
        <dbReference type="ARBA" id="ARBA00023125"/>
    </source>
</evidence>
<evidence type="ECO:0000256" key="8">
    <source>
        <dbReference type="ARBA" id="ARBA00022722"/>
    </source>
</evidence>
<evidence type="ECO:0000256" key="20">
    <source>
        <dbReference type="SAM" id="MobiDB-lite"/>
    </source>
</evidence>
<evidence type="ECO:0000256" key="17">
    <source>
        <dbReference type="ARBA" id="ARBA00023204"/>
    </source>
</evidence>
<evidence type="ECO:0000256" key="14">
    <source>
        <dbReference type="ARBA" id="ARBA00023004"/>
    </source>
</evidence>